<dbReference type="InterPro" id="IPR011010">
    <property type="entry name" value="DNA_brk_join_enz"/>
</dbReference>
<sequence>MPKKHNLTKRGDVWYYRRRVPQGLEKAVGQSVVQFSLKTKDFKVAARMRDELDVEWNDRFDAAARQSDDPEQSRAALSHHEALRIVREYVRETDLKFQKQEVKRGPVPEGIQRDIEIDLGISEQTLADPSNEEGLLKVGDVSDKLLAQHNIELDLNDPFHDEFFEFMRRALLEVYRRAQARHNQDFSQSHYDTLFAPSASNGARATPLMPLSKVCDEYIEDYERMAETKNIRNKRRRDKRVGADLILEVMGKDTPIQDVTRKMCREFVDALSKLPPNRRKRFKKLPLAKVLAKAEKQGLSPMKWETQNSYLSTLNKVLDFARMEGYIDSNPAEGLMPLAISVPDEEKRDPFTLEQLQAIFNAPIYTGCVDDDRGLNKPGPNHPKRSRFWLPLISLFSGMRMNEVCQFNLDDLKCTEAGTHYFHVFPNTKDQRVKNKSSRRMFPVHPILIRIGLLDYIEDLRAKGETKAFPEIPVPKSGYRSDVFTKRFASFQKGVGIPRKVGTFPNERSYSFHSFRHNFRDELRRIEAPVEIIERLGGWTSGDTAVHKKYGKGHEADHLYKYVKRIGYPGLDLSHLYVKKK</sequence>
<dbReference type="RefSeq" id="WP_165886182.1">
    <property type="nucleotide sequence ID" value="NZ_CP119676.1"/>
</dbReference>
<keyword evidence="2" id="KW-0229">DNA integration</keyword>
<reference evidence="6 7" key="1">
    <citation type="submission" date="2019-03" db="EMBL/GenBank/DDBJ databases">
        <title>Genomic Encyclopedia of Type Strains, Phase IV (KMG-IV): sequencing the most valuable type-strain genomes for metagenomic binning, comparative biology and taxonomic classification.</title>
        <authorList>
            <person name="Goeker M."/>
        </authorList>
    </citation>
    <scope>NUCLEOTIDE SEQUENCE [LARGE SCALE GENOMIC DNA]</scope>
    <source>
        <strain evidence="6 7">DSM 101688</strain>
    </source>
</reference>
<dbReference type="GO" id="GO:0006310">
    <property type="term" value="P:DNA recombination"/>
    <property type="evidence" value="ECO:0007669"/>
    <property type="project" value="UniProtKB-KW"/>
</dbReference>
<dbReference type="Pfam" id="PF20172">
    <property type="entry name" value="DUF6538"/>
    <property type="match status" value="1"/>
</dbReference>
<keyword evidence="4" id="KW-0233">DNA recombination</keyword>
<dbReference type="Gene3D" id="1.10.443.10">
    <property type="entry name" value="Intergrase catalytic core"/>
    <property type="match status" value="1"/>
</dbReference>
<evidence type="ECO:0000259" key="5">
    <source>
        <dbReference type="PROSITE" id="PS51898"/>
    </source>
</evidence>
<dbReference type="Proteomes" id="UP000295304">
    <property type="component" value="Unassembled WGS sequence"/>
</dbReference>
<dbReference type="GO" id="GO:0015074">
    <property type="term" value="P:DNA integration"/>
    <property type="evidence" value="ECO:0007669"/>
    <property type="project" value="UniProtKB-KW"/>
</dbReference>
<dbReference type="CDD" id="cd01184">
    <property type="entry name" value="INT_C_like_1"/>
    <property type="match status" value="1"/>
</dbReference>
<dbReference type="Gene3D" id="1.10.150.130">
    <property type="match status" value="1"/>
</dbReference>
<dbReference type="PANTHER" id="PTHR30349">
    <property type="entry name" value="PHAGE INTEGRASE-RELATED"/>
    <property type="match status" value="1"/>
</dbReference>
<comment type="caution">
    <text evidence="6">The sequence shown here is derived from an EMBL/GenBank/DDBJ whole genome shotgun (WGS) entry which is preliminary data.</text>
</comment>
<organism evidence="6 7">
    <name type="scientific">Varunaivibrio sulfuroxidans</name>
    <dbReference type="NCBI Taxonomy" id="1773489"/>
    <lineage>
        <taxon>Bacteria</taxon>
        <taxon>Pseudomonadati</taxon>
        <taxon>Pseudomonadota</taxon>
        <taxon>Alphaproteobacteria</taxon>
        <taxon>Rhodospirillales</taxon>
        <taxon>Magnetovibrionaceae</taxon>
        <taxon>Varunaivibrio</taxon>
    </lineage>
</organism>
<name>A0A4R3JFN1_9PROT</name>
<evidence type="ECO:0000256" key="2">
    <source>
        <dbReference type="ARBA" id="ARBA00022908"/>
    </source>
</evidence>
<dbReference type="InterPro" id="IPR002104">
    <property type="entry name" value="Integrase_catalytic"/>
</dbReference>
<dbReference type="PROSITE" id="PS51898">
    <property type="entry name" value="TYR_RECOMBINASE"/>
    <property type="match status" value="1"/>
</dbReference>
<feature type="domain" description="Tyr recombinase" evidence="5">
    <location>
        <begin position="346"/>
        <end position="564"/>
    </location>
</feature>
<dbReference type="InterPro" id="IPR050090">
    <property type="entry name" value="Tyrosine_recombinase_XerCD"/>
</dbReference>
<protein>
    <submittedName>
        <fullName evidence="6">Site-specific recombinase XerD</fullName>
    </submittedName>
</protein>
<dbReference type="AlphaFoldDB" id="A0A4R3JFN1"/>
<evidence type="ECO:0000313" key="7">
    <source>
        <dbReference type="Proteomes" id="UP000295304"/>
    </source>
</evidence>
<dbReference type="GO" id="GO:0003677">
    <property type="term" value="F:DNA binding"/>
    <property type="evidence" value="ECO:0007669"/>
    <property type="project" value="UniProtKB-KW"/>
</dbReference>
<gene>
    <name evidence="6" type="ORF">EDD55_1019</name>
</gene>
<evidence type="ECO:0000256" key="4">
    <source>
        <dbReference type="ARBA" id="ARBA00023172"/>
    </source>
</evidence>
<evidence type="ECO:0000256" key="3">
    <source>
        <dbReference type="ARBA" id="ARBA00023125"/>
    </source>
</evidence>
<keyword evidence="3" id="KW-0238">DNA-binding</keyword>
<evidence type="ECO:0000313" key="6">
    <source>
        <dbReference type="EMBL" id="TCS64684.1"/>
    </source>
</evidence>
<dbReference type="SUPFAM" id="SSF56349">
    <property type="entry name" value="DNA breaking-rejoining enzymes"/>
    <property type="match status" value="1"/>
</dbReference>
<accession>A0A4R3JFN1</accession>
<dbReference type="InterPro" id="IPR046668">
    <property type="entry name" value="DUF6538"/>
</dbReference>
<proteinExistence type="inferred from homology"/>
<dbReference type="EMBL" id="SLZW01000001">
    <property type="protein sequence ID" value="TCS64684.1"/>
    <property type="molecule type" value="Genomic_DNA"/>
</dbReference>
<keyword evidence="7" id="KW-1185">Reference proteome</keyword>
<comment type="similarity">
    <text evidence="1">Belongs to the 'phage' integrase family.</text>
</comment>
<dbReference type="InterPro" id="IPR013762">
    <property type="entry name" value="Integrase-like_cat_sf"/>
</dbReference>
<dbReference type="PANTHER" id="PTHR30349:SF41">
    <property type="entry name" value="INTEGRASE_RECOMBINASE PROTEIN MJ0367-RELATED"/>
    <property type="match status" value="1"/>
</dbReference>
<evidence type="ECO:0000256" key="1">
    <source>
        <dbReference type="ARBA" id="ARBA00008857"/>
    </source>
</evidence>
<dbReference type="InterPro" id="IPR010998">
    <property type="entry name" value="Integrase_recombinase_N"/>
</dbReference>